<name>A0A383TZR3_9FLAO</name>
<accession>A0A383TZR3</accession>
<evidence type="ECO:0000313" key="3">
    <source>
        <dbReference type="EMBL" id="SZD72263.1"/>
    </source>
</evidence>
<dbReference type="Proteomes" id="UP000262142">
    <property type="component" value="Unassembled WGS sequence"/>
</dbReference>
<feature type="signal peptide" evidence="1">
    <location>
        <begin position="1"/>
        <end position="18"/>
    </location>
</feature>
<dbReference type="GO" id="GO:0042834">
    <property type="term" value="F:peptidoglycan binding"/>
    <property type="evidence" value="ECO:0007669"/>
    <property type="project" value="InterPro"/>
</dbReference>
<gene>
    <name evidence="3" type="ORF">SAMEA104719789_00703</name>
</gene>
<dbReference type="PROSITE" id="PS51724">
    <property type="entry name" value="SPOR"/>
    <property type="match status" value="1"/>
</dbReference>
<dbReference type="InterPro" id="IPR007730">
    <property type="entry name" value="SPOR-like_dom"/>
</dbReference>
<evidence type="ECO:0000256" key="1">
    <source>
        <dbReference type="SAM" id="SignalP"/>
    </source>
</evidence>
<evidence type="ECO:0000313" key="4">
    <source>
        <dbReference type="Proteomes" id="UP000262142"/>
    </source>
</evidence>
<protein>
    <submittedName>
        <fullName evidence="3">Sporulation related domain</fullName>
    </submittedName>
</protein>
<dbReference type="AlphaFoldDB" id="A0A383TZR3"/>
<dbReference type="EMBL" id="UNSC01000003">
    <property type="protein sequence ID" value="SZD72263.1"/>
    <property type="molecule type" value="Genomic_DNA"/>
</dbReference>
<organism evidence="3 4">
    <name type="scientific">Candidatus Ornithobacterium hominis</name>
    <dbReference type="NCBI Taxonomy" id="2497989"/>
    <lineage>
        <taxon>Bacteria</taxon>
        <taxon>Pseudomonadati</taxon>
        <taxon>Bacteroidota</taxon>
        <taxon>Flavobacteriia</taxon>
        <taxon>Flavobacteriales</taxon>
        <taxon>Weeksellaceae</taxon>
        <taxon>Ornithobacterium</taxon>
    </lineage>
</organism>
<dbReference type="Pfam" id="PF05036">
    <property type="entry name" value="SPOR"/>
    <property type="match status" value="1"/>
</dbReference>
<reference evidence="3 4" key="1">
    <citation type="submission" date="2018-09" db="EMBL/GenBank/DDBJ databases">
        <authorList>
            <consortium name="Pathogen Informatics"/>
        </authorList>
    </citation>
    <scope>NUCLEOTIDE SEQUENCE [LARGE SCALE GENOMIC DNA]</scope>
    <source>
        <strain evidence="3 4">OH-22767</strain>
    </source>
</reference>
<feature type="chain" id="PRO_5017037398" evidence="1">
    <location>
        <begin position="19"/>
        <end position="156"/>
    </location>
</feature>
<keyword evidence="4" id="KW-1185">Reference proteome</keyword>
<keyword evidence="1" id="KW-0732">Signal</keyword>
<dbReference type="OrthoDB" id="2473397at2"/>
<feature type="domain" description="SPOR" evidence="2">
    <location>
        <begin position="72"/>
        <end position="152"/>
    </location>
</feature>
<proteinExistence type="predicted"/>
<evidence type="ECO:0000259" key="2">
    <source>
        <dbReference type="PROSITE" id="PS51724"/>
    </source>
</evidence>
<dbReference type="RefSeq" id="WP_119059125.1">
    <property type="nucleotide sequence ID" value="NZ_UNSC01000003.1"/>
</dbReference>
<sequence>MKHFISCVLFLFSFTVWAQNYALDSLSGGEYRIESIAALDSIISSSVMATCSRPQSNINSETNSDIDICARTPKVLGYKIQILYTKDRGVAERTLANFSRSHPNLMGEMQYSRPDYRVLVGDFLTKRSAAADLSRVKKAYPGAMLVQWRVFCRRAK</sequence>